<dbReference type="RefSeq" id="XP_028472256.1">
    <property type="nucleotide sequence ID" value="XM_028619387.1"/>
</dbReference>
<dbReference type="OrthoDB" id="40134at2759"/>
<reference evidence="9 10" key="1">
    <citation type="submission" date="2018-11" db="EMBL/GenBank/DDBJ databases">
        <title>Genome sequence of Apiotrichum porosum DSM 27194.</title>
        <authorList>
            <person name="Aliyu H."/>
            <person name="Gorte O."/>
            <person name="Ochsenreither K."/>
        </authorList>
    </citation>
    <scope>NUCLEOTIDE SEQUENCE [LARGE SCALE GENOMIC DNA]</scope>
    <source>
        <strain evidence="9 10">DSM 27194</strain>
    </source>
</reference>
<dbReference type="AlphaFoldDB" id="A0A427XDY2"/>
<feature type="transmembrane region" description="Helical" evidence="7">
    <location>
        <begin position="356"/>
        <end position="376"/>
    </location>
</feature>
<feature type="transmembrane region" description="Helical" evidence="7">
    <location>
        <begin position="422"/>
        <end position="445"/>
    </location>
</feature>
<keyword evidence="10" id="KW-1185">Reference proteome</keyword>
<evidence type="ECO:0000256" key="4">
    <source>
        <dbReference type="ARBA" id="ARBA00022989"/>
    </source>
</evidence>
<dbReference type="Proteomes" id="UP000279236">
    <property type="component" value="Unassembled WGS sequence"/>
</dbReference>
<feature type="transmembrane region" description="Helical" evidence="7">
    <location>
        <begin position="198"/>
        <end position="217"/>
    </location>
</feature>
<evidence type="ECO:0000313" key="10">
    <source>
        <dbReference type="Proteomes" id="UP000279236"/>
    </source>
</evidence>
<accession>A0A427XDY2</accession>
<evidence type="ECO:0000256" key="7">
    <source>
        <dbReference type="SAM" id="Phobius"/>
    </source>
</evidence>
<evidence type="ECO:0000313" key="9">
    <source>
        <dbReference type="EMBL" id="RSH77109.1"/>
    </source>
</evidence>
<proteinExistence type="inferred from homology"/>
<dbReference type="Gene3D" id="1.20.1740.10">
    <property type="entry name" value="Amino acid/polyamine transporter I"/>
    <property type="match status" value="1"/>
</dbReference>
<evidence type="ECO:0000256" key="5">
    <source>
        <dbReference type="ARBA" id="ARBA00023136"/>
    </source>
</evidence>
<feature type="region of interest" description="Disordered" evidence="6">
    <location>
        <begin position="20"/>
        <end position="50"/>
    </location>
</feature>
<dbReference type="PANTHER" id="PTHR22950:SF683">
    <property type="entry name" value="AMINO ACID TRANSPORTER (EUROFUNG)"/>
    <property type="match status" value="1"/>
</dbReference>
<feature type="transmembrane region" description="Helical" evidence="7">
    <location>
        <begin position="229"/>
        <end position="250"/>
    </location>
</feature>
<comment type="subcellular location">
    <subcellularLocation>
        <location evidence="1">Membrane</location>
        <topology evidence="1">Multi-pass membrane protein</topology>
    </subcellularLocation>
</comment>
<dbReference type="STRING" id="105984.A0A427XDY2"/>
<sequence length="540" mass="57397">MSYHTANEKANAEEHYKNEYNSDLDNGVSGVNGEHGAVHSHDVPTGTHARKPNDYAVEIAPAGGSRMVQDAVFGDMGGEGPNFRAVGPMGAFVLMTKANIGLGVLSIPFVFMQVGMVPGIILLLVINLITMYCALIIGDFKMNHPEVYAIADAGFIVGGRIGREYFGIAFVLFMIFVSASAILAIATALNAISSTETHHGLCTAAFIAIAAVCGWLLASIRTLGKIAWLGWVGLVSIMAAILTLTIAVGVQDRPDLAKQLYPTGPWPKDLKIVNNPAFSVAMSAINSIVFAFAATPTYFGIISEMRDPRAYKKSMVLSMALLYIVYVVIGVVVYYFCGQYVSSPALGSAGALMKKVCYGIAIPALLVTLCIYAHLASKYFFVRILHGTKHLTANTKTHWITWLSCVTVSILVAYIIGSAIPIFGNLISLVGAVIGPSVVIIPYTLMWYHDNWKLRLNGRRNVLMLAFNILLFCIGVFITGAGTYGAVEAIIDDPSRTTPWSCADNSNTYNATAASISAAAAAAAKTATATVAAAAAALTA</sequence>
<dbReference type="GO" id="GO:0016020">
    <property type="term" value="C:membrane"/>
    <property type="evidence" value="ECO:0007669"/>
    <property type="project" value="UniProtKB-SubCell"/>
</dbReference>
<dbReference type="EMBL" id="RSCE01000018">
    <property type="protein sequence ID" value="RSH77109.1"/>
    <property type="molecule type" value="Genomic_DNA"/>
</dbReference>
<name>A0A427XDY2_9TREE</name>
<organism evidence="9 10">
    <name type="scientific">Apiotrichum porosum</name>
    <dbReference type="NCBI Taxonomy" id="105984"/>
    <lineage>
        <taxon>Eukaryota</taxon>
        <taxon>Fungi</taxon>
        <taxon>Dikarya</taxon>
        <taxon>Basidiomycota</taxon>
        <taxon>Agaricomycotina</taxon>
        <taxon>Tremellomycetes</taxon>
        <taxon>Trichosporonales</taxon>
        <taxon>Trichosporonaceae</taxon>
        <taxon>Apiotrichum</taxon>
    </lineage>
</organism>
<feature type="transmembrane region" description="Helical" evidence="7">
    <location>
        <begin position="165"/>
        <end position="192"/>
    </location>
</feature>
<dbReference type="PANTHER" id="PTHR22950">
    <property type="entry name" value="AMINO ACID TRANSPORTER"/>
    <property type="match status" value="1"/>
</dbReference>
<keyword evidence="3 7" id="KW-0812">Transmembrane</keyword>
<feature type="transmembrane region" description="Helical" evidence="7">
    <location>
        <begin position="91"/>
        <end position="111"/>
    </location>
</feature>
<feature type="transmembrane region" description="Helical" evidence="7">
    <location>
        <begin position="117"/>
        <end position="137"/>
    </location>
</feature>
<comment type="similarity">
    <text evidence="2">Belongs to the amino acid/polyamine transporter 2 family.</text>
</comment>
<feature type="transmembrane region" description="Helical" evidence="7">
    <location>
        <begin position="397"/>
        <end position="416"/>
    </location>
</feature>
<protein>
    <recommendedName>
        <fullName evidence="8">Amino acid transporter transmembrane domain-containing protein</fullName>
    </recommendedName>
</protein>
<evidence type="ECO:0000256" key="2">
    <source>
        <dbReference type="ARBA" id="ARBA00008066"/>
    </source>
</evidence>
<comment type="caution">
    <text evidence="9">The sequence shown here is derived from an EMBL/GenBank/DDBJ whole genome shotgun (WGS) entry which is preliminary data.</text>
</comment>
<feature type="domain" description="Amino acid transporter transmembrane" evidence="8">
    <location>
        <begin position="90"/>
        <end position="487"/>
    </location>
</feature>
<keyword evidence="5 7" id="KW-0472">Membrane</keyword>
<evidence type="ECO:0000256" key="1">
    <source>
        <dbReference type="ARBA" id="ARBA00004141"/>
    </source>
</evidence>
<evidence type="ECO:0000256" key="3">
    <source>
        <dbReference type="ARBA" id="ARBA00022692"/>
    </source>
</evidence>
<dbReference type="GO" id="GO:0015179">
    <property type="term" value="F:L-amino acid transmembrane transporter activity"/>
    <property type="evidence" value="ECO:0007669"/>
    <property type="project" value="TreeGrafter"/>
</dbReference>
<dbReference type="InterPro" id="IPR013057">
    <property type="entry name" value="AA_transpt_TM"/>
</dbReference>
<gene>
    <name evidence="9" type="ORF">EHS24_003738</name>
</gene>
<keyword evidence="4 7" id="KW-1133">Transmembrane helix</keyword>
<evidence type="ECO:0000259" key="8">
    <source>
        <dbReference type="Pfam" id="PF01490"/>
    </source>
</evidence>
<feature type="transmembrane region" description="Helical" evidence="7">
    <location>
        <begin position="314"/>
        <end position="336"/>
    </location>
</feature>
<feature type="transmembrane region" description="Helical" evidence="7">
    <location>
        <begin position="277"/>
        <end position="302"/>
    </location>
</feature>
<feature type="transmembrane region" description="Helical" evidence="7">
    <location>
        <begin position="465"/>
        <end position="487"/>
    </location>
</feature>
<dbReference type="GeneID" id="39588281"/>
<dbReference type="Pfam" id="PF01490">
    <property type="entry name" value="Aa_trans"/>
    <property type="match status" value="1"/>
</dbReference>
<evidence type="ECO:0000256" key="6">
    <source>
        <dbReference type="SAM" id="MobiDB-lite"/>
    </source>
</evidence>